<gene>
    <name evidence="1" type="ORF">M407DRAFT_57868</name>
</gene>
<keyword evidence="2" id="KW-1185">Reference proteome</keyword>
<dbReference type="AlphaFoldDB" id="A0A0C3QH42"/>
<evidence type="ECO:0000313" key="1">
    <source>
        <dbReference type="EMBL" id="KIO24984.1"/>
    </source>
</evidence>
<dbReference type="Proteomes" id="UP000054248">
    <property type="component" value="Unassembled WGS sequence"/>
</dbReference>
<dbReference type="OrthoDB" id="539213at2759"/>
<dbReference type="HOGENOM" id="CLU_2910610_0_0_1"/>
<protein>
    <submittedName>
        <fullName evidence="1">Uncharacterized protein</fullName>
    </submittedName>
</protein>
<dbReference type="STRING" id="1051891.A0A0C3QH42"/>
<name>A0A0C3QH42_9AGAM</name>
<proteinExistence type="predicted"/>
<organism evidence="1 2">
    <name type="scientific">Tulasnella calospora MUT 4182</name>
    <dbReference type="NCBI Taxonomy" id="1051891"/>
    <lineage>
        <taxon>Eukaryota</taxon>
        <taxon>Fungi</taxon>
        <taxon>Dikarya</taxon>
        <taxon>Basidiomycota</taxon>
        <taxon>Agaricomycotina</taxon>
        <taxon>Agaricomycetes</taxon>
        <taxon>Cantharellales</taxon>
        <taxon>Tulasnellaceae</taxon>
        <taxon>Tulasnella</taxon>
    </lineage>
</organism>
<evidence type="ECO:0000313" key="2">
    <source>
        <dbReference type="Proteomes" id="UP000054248"/>
    </source>
</evidence>
<reference evidence="1 2" key="1">
    <citation type="submission" date="2014-04" db="EMBL/GenBank/DDBJ databases">
        <authorList>
            <consortium name="DOE Joint Genome Institute"/>
            <person name="Kuo A."/>
            <person name="Girlanda M."/>
            <person name="Perotto S."/>
            <person name="Kohler A."/>
            <person name="Nagy L.G."/>
            <person name="Floudas D."/>
            <person name="Copeland A."/>
            <person name="Barry K.W."/>
            <person name="Cichocki N."/>
            <person name="Veneault-Fourrey C."/>
            <person name="LaButti K."/>
            <person name="Lindquist E.A."/>
            <person name="Lipzen A."/>
            <person name="Lundell T."/>
            <person name="Morin E."/>
            <person name="Murat C."/>
            <person name="Sun H."/>
            <person name="Tunlid A."/>
            <person name="Henrissat B."/>
            <person name="Grigoriev I.V."/>
            <person name="Hibbett D.S."/>
            <person name="Martin F."/>
            <person name="Nordberg H.P."/>
            <person name="Cantor M.N."/>
            <person name="Hua S.X."/>
        </authorList>
    </citation>
    <scope>NUCLEOTIDE SEQUENCE [LARGE SCALE GENOMIC DNA]</scope>
    <source>
        <strain evidence="1 2">MUT 4182</strain>
    </source>
</reference>
<sequence>MAQNAEAQAFLRRLGELPDISGLDLGPAITPSLQDEADLRHLFATDRDNARLKDPYVGLVDV</sequence>
<accession>A0A0C3QH42</accession>
<feature type="non-terminal residue" evidence="1">
    <location>
        <position position="62"/>
    </location>
</feature>
<dbReference type="EMBL" id="KN823050">
    <property type="protein sequence ID" value="KIO24984.1"/>
    <property type="molecule type" value="Genomic_DNA"/>
</dbReference>
<reference evidence="2" key="2">
    <citation type="submission" date="2015-01" db="EMBL/GenBank/DDBJ databases">
        <title>Evolutionary Origins and Diversification of the Mycorrhizal Mutualists.</title>
        <authorList>
            <consortium name="DOE Joint Genome Institute"/>
            <consortium name="Mycorrhizal Genomics Consortium"/>
            <person name="Kohler A."/>
            <person name="Kuo A."/>
            <person name="Nagy L.G."/>
            <person name="Floudas D."/>
            <person name="Copeland A."/>
            <person name="Barry K.W."/>
            <person name="Cichocki N."/>
            <person name="Veneault-Fourrey C."/>
            <person name="LaButti K."/>
            <person name="Lindquist E.A."/>
            <person name="Lipzen A."/>
            <person name="Lundell T."/>
            <person name="Morin E."/>
            <person name="Murat C."/>
            <person name="Riley R."/>
            <person name="Ohm R."/>
            <person name="Sun H."/>
            <person name="Tunlid A."/>
            <person name="Henrissat B."/>
            <person name="Grigoriev I.V."/>
            <person name="Hibbett D.S."/>
            <person name="Martin F."/>
        </authorList>
    </citation>
    <scope>NUCLEOTIDE SEQUENCE [LARGE SCALE GENOMIC DNA]</scope>
    <source>
        <strain evidence="2">MUT 4182</strain>
    </source>
</reference>